<proteinExistence type="predicted"/>
<dbReference type="AlphaFoldDB" id="A0A3P5WVZ9"/>
<reference evidence="1 2" key="1">
    <citation type="submission" date="2018-11" db="EMBL/GenBank/DDBJ databases">
        <authorList>
            <person name="Criscuolo A."/>
        </authorList>
    </citation>
    <scope>NUCLEOTIDE SEQUENCE [LARGE SCALE GENOMIC DNA]</scope>
    <source>
        <strain evidence="1">ATB-66</strain>
    </source>
</reference>
<dbReference type="Proteomes" id="UP000270468">
    <property type="component" value="Unassembled WGS sequence"/>
</dbReference>
<gene>
    <name evidence="1" type="ORF">FILTAD_00210</name>
</gene>
<evidence type="ECO:0000313" key="2">
    <source>
        <dbReference type="Proteomes" id="UP000270468"/>
    </source>
</evidence>
<keyword evidence="2" id="KW-1185">Reference proteome</keyword>
<name>A0A3P5WVZ9_9BACL</name>
<protein>
    <submittedName>
        <fullName evidence="1">Uncharacterized protein</fullName>
    </submittedName>
</protein>
<sequence>MVDYTGLVGEFGDGFSRVMWGLIASVESLSARAGGLIASMESLSARAGGLIASMESLSARWSRDLIPIKKHFKFREVFLLTLRFHDFLHNSFHFPCRGVLGLISLGAFLLRDGFAVV</sequence>
<dbReference type="EMBL" id="UXAV01000015">
    <property type="protein sequence ID" value="VDC19091.1"/>
    <property type="molecule type" value="Genomic_DNA"/>
</dbReference>
<accession>A0A3P5WVZ9</accession>
<organism evidence="1 2">
    <name type="scientific">Filibacter tadaridae</name>
    <dbReference type="NCBI Taxonomy" id="2483811"/>
    <lineage>
        <taxon>Bacteria</taxon>
        <taxon>Bacillati</taxon>
        <taxon>Bacillota</taxon>
        <taxon>Bacilli</taxon>
        <taxon>Bacillales</taxon>
        <taxon>Caryophanaceae</taxon>
        <taxon>Filibacter</taxon>
    </lineage>
</organism>
<evidence type="ECO:0000313" key="1">
    <source>
        <dbReference type="EMBL" id="VDC19091.1"/>
    </source>
</evidence>